<evidence type="ECO:0000256" key="2">
    <source>
        <dbReference type="ARBA" id="ARBA00022692"/>
    </source>
</evidence>
<dbReference type="NCBIfam" id="NF007915">
    <property type="entry name" value="PRK10629.1"/>
    <property type="match status" value="1"/>
</dbReference>
<dbReference type="STRING" id="1367852.SAMN05216516_10444"/>
<keyword evidence="3" id="KW-1133">Transmembrane helix</keyword>
<dbReference type="Gene3D" id="3.30.70.260">
    <property type="match status" value="1"/>
</dbReference>
<evidence type="ECO:0000256" key="1">
    <source>
        <dbReference type="ARBA" id="ARBA00022475"/>
    </source>
</evidence>
<dbReference type="EMBL" id="FOVC01000004">
    <property type="protein sequence ID" value="SFN23415.1"/>
    <property type="molecule type" value="Genomic_DNA"/>
</dbReference>
<keyword evidence="2" id="KW-0812">Transmembrane</keyword>
<organism evidence="6 7">
    <name type="scientific">Izhakiella capsodis</name>
    <dbReference type="NCBI Taxonomy" id="1367852"/>
    <lineage>
        <taxon>Bacteria</taxon>
        <taxon>Pseudomonadati</taxon>
        <taxon>Pseudomonadota</taxon>
        <taxon>Gammaproteobacteria</taxon>
        <taxon>Enterobacterales</taxon>
        <taxon>Erwiniaceae</taxon>
        <taxon>Izhakiella</taxon>
    </lineage>
</organism>
<feature type="domain" description="SecD export protein N-terminal TM" evidence="5">
    <location>
        <begin position="23"/>
        <end position="102"/>
    </location>
</feature>
<gene>
    <name evidence="6" type="ORF">SAMN05216516_10444</name>
</gene>
<sequence length="126" mass="13963">MNVLKKPGIMRLRLLIGLFTGSVLLFALNVLPSIIHHDTGIRIRTSLQGVALPDGFYVYQCLSGHGIRIKSITPAPHSLVILFDSPEQSQAAERLLRRVLPYGLDICQLKETVSVRDHTVAVTQHT</sequence>
<dbReference type="RefSeq" id="WP_092876863.1">
    <property type="nucleotide sequence ID" value="NZ_FOVC01000004.1"/>
</dbReference>
<reference evidence="7" key="1">
    <citation type="submission" date="2016-10" db="EMBL/GenBank/DDBJ databases">
        <authorList>
            <person name="Varghese N."/>
            <person name="Submissions S."/>
        </authorList>
    </citation>
    <scope>NUCLEOTIDE SEQUENCE [LARGE SCALE GENOMIC DNA]</scope>
    <source>
        <strain evidence="7">N6PO6</strain>
    </source>
</reference>
<keyword evidence="4" id="KW-0472">Membrane</keyword>
<dbReference type="Pfam" id="PF13721">
    <property type="entry name" value="SecD-TM1"/>
    <property type="match status" value="1"/>
</dbReference>
<protein>
    <submittedName>
        <fullName evidence="6">SecD export protein N-terminal TM region</fullName>
    </submittedName>
</protein>
<keyword evidence="1" id="KW-1003">Cell membrane</keyword>
<evidence type="ECO:0000259" key="5">
    <source>
        <dbReference type="Pfam" id="PF13721"/>
    </source>
</evidence>
<evidence type="ECO:0000313" key="7">
    <source>
        <dbReference type="Proteomes" id="UP000242222"/>
    </source>
</evidence>
<dbReference type="OrthoDB" id="6414235at2"/>
<name>A0A1I4XCB1_9GAMM</name>
<evidence type="ECO:0000256" key="3">
    <source>
        <dbReference type="ARBA" id="ARBA00022989"/>
    </source>
</evidence>
<accession>A0A1I4XCB1</accession>
<keyword evidence="7" id="KW-1185">Reference proteome</keyword>
<dbReference type="AlphaFoldDB" id="A0A1I4XCB1"/>
<dbReference type="InterPro" id="IPR027398">
    <property type="entry name" value="SecD-TM"/>
</dbReference>
<evidence type="ECO:0000313" key="6">
    <source>
        <dbReference type="EMBL" id="SFN23415.1"/>
    </source>
</evidence>
<dbReference type="Proteomes" id="UP000242222">
    <property type="component" value="Unassembled WGS sequence"/>
</dbReference>
<evidence type="ECO:0000256" key="4">
    <source>
        <dbReference type="ARBA" id="ARBA00023136"/>
    </source>
</evidence>
<proteinExistence type="predicted"/>